<dbReference type="Pfam" id="PF02181">
    <property type="entry name" value="FH2"/>
    <property type="match status" value="1"/>
</dbReference>
<reference evidence="3 4" key="1">
    <citation type="submission" date="2019-03" db="EMBL/GenBank/DDBJ databases">
        <authorList>
            <person name="Gaulin E."/>
            <person name="Dumas B."/>
        </authorList>
    </citation>
    <scope>NUCLEOTIDE SEQUENCE [LARGE SCALE GENOMIC DNA]</scope>
    <source>
        <strain evidence="3">CBS 568.67</strain>
    </source>
</reference>
<dbReference type="Gene3D" id="1.20.58.2220">
    <property type="entry name" value="Formin, FH2 domain"/>
    <property type="match status" value="1"/>
</dbReference>
<feature type="domain" description="FH2" evidence="1">
    <location>
        <begin position="1"/>
        <end position="240"/>
    </location>
</feature>
<evidence type="ECO:0000313" key="3">
    <source>
        <dbReference type="EMBL" id="VFT93103.1"/>
    </source>
</evidence>
<dbReference type="SUPFAM" id="SSF101447">
    <property type="entry name" value="Formin homology 2 domain (FH2 domain)"/>
    <property type="match status" value="1"/>
</dbReference>
<dbReference type="PROSITE" id="PS51444">
    <property type="entry name" value="FH2"/>
    <property type="match status" value="1"/>
</dbReference>
<keyword evidence="4" id="KW-1185">Reference proteome</keyword>
<sequence>MSLEKVRCLKGLFPTDEERDNLLARQADKGEFGKAEKFMMACLSVDDINARADCFLFKLKFSRTITQLKARVELVTGVAQAILDTPALCALLQQMLEDKKLKVMWEDDKYKQRVDAGLASGEIPAASFAKLQQLETLPDIACLVRSELQEVLDTLINGCRACQTLLTKTKSKEPTSTTAMSATAMADFEKFIKSSVGEINDATEEFRQAKSWETKLVSEFGVVLEDFSPQEILAAVRQLV</sequence>
<evidence type="ECO:0000313" key="2">
    <source>
        <dbReference type="EMBL" id="KAF0692624.1"/>
    </source>
</evidence>
<gene>
    <name evidence="3" type="primary">Aste57867_16327</name>
    <name evidence="2" type="ORF">As57867_016270</name>
    <name evidence="3" type="ORF">ASTE57867_16327</name>
</gene>
<dbReference type="InterPro" id="IPR015425">
    <property type="entry name" value="FH2_Formin"/>
</dbReference>
<reference evidence="2" key="2">
    <citation type="submission" date="2019-06" db="EMBL/GenBank/DDBJ databases">
        <title>Genomics analysis of Aphanomyces spp. identifies a new class of oomycete effector associated with host adaptation.</title>
        <authorList>
            <person name="Gaulin E."/>
        </authorList>
    </citation>
    <scope>NUCLEOTIDE SEQUENCE</scope>
    <source>
        <strain evidence="2">CBS 578.67</strain>
    </source>
</reference>
<protein>
    <submittedName>
        <fullName evidence="3">Aste57867_16327 protein</fullName>
    </submittedName>
</protein>
<proteinExistence type="predicted"/>
<dbReference type="EMBL" id="VJMH01005865">
    <property type="protein sequence ID" value="KAF0692624.1"/>
    <property type="molecule type" value="Genomic_DNA"/>
</dbReference>
<evidence type="ECO:0000259" key="1">
    <source>
        <dbReference type="PROSITE" id="PS51444"/>
    </source>
</evidence>
<dbReference type="InterPro" id="IPR042201">
    <property type="entry name" value="FH2_Formin_sf"/>
</dbReference>
<name>A0A485L734_9STRA</name>
<dbReference type="AlphaFoldDB" id="A0A485L734"/>
<dbReference type="EMBL" id="CAADRA010005886">
    <property type="protein sequence ID" value="VFT93103.1"/>
    <property type="molecule type" value="Genomic_DNA"/>
</dbReference>
<dbReference type="Proteomes" id="UP000332933">
    <property type="component" value="Unassembled WGS sequence"/>
</dbReference>
<organism evidence="3 4">
    <name type="scientific">Aphanomyces stellatus</name>
    <dbReference type="NCBI Taxonomy" id="120398"/>
    <lineage>
        <taxon>Eukaryota</taxon>
        <taxon>Sar</taxon>
        <taxon>Stramenopiles</taxon>
        <taxon>Oomycota</taxon>
        <taxon>Saprolegniomycetes</taxon>
        <taxon>Saprolegniales</taxon>
        <taxon>Verrucalvaceae</taxon>
        <taxon>Aphanomyces</taxon>
    </lineage>
</organism>
<dbReference type="OrthoDB" id="10427946at2759"/>
<evidence type="ECO:0000313" key="4">
    <source>
        <dbReference type="Proteomes" id="UP000332933"/>
    </source>
</evidence>
<accession>A0A485L734</accession>